<feature type="chain" id="PRO_5018131156" evidence="11">
    <location>
        <begin position="21"/>
        <end position="336"/>
    </location>
</feature>
<dbReference type="EMBL" id="RDQO01000004">
    <property type="protein sequence ID" value="RMX04938.1"/>
    <property type="molecule type" value="Genomic_DNA"/>
</dbReference>
<keyword evidence="7" id="KW-0406">Ion transport</keyword>
<evidence type="ECO:0000256" key="6">
    <source>
        <dbReference type="ARBA" id="ARBA00022729"/>
    </source>
</evidence>
<keyword evidence="6 11" id="KW-0732">Signal</keyword>
<dbReference type="AlphaFoldDB" id="A0A3M6QPH0"/>
<keyword evidence="5" id="KW-0812">Transmembrane</keyword>
<evidence type="ECO:0000256" key="11">
    <source>
        <dbReference type="SAM" id="SignalP"/>
    </source>
</evidence>
<evidence type="ECO:0000256" key="4">
    <source>
        <dbReference type="ARBA" id="ARBA00022452"/>
    </source>
</evidence>
<keyword evidence="3" id="KW-0813">Transport</keyword>
<dbReference type="CDD" id="cd00342">
    <property type="entry name" value="gram_neg_porins"/>
    <property type="match status" value="1"/>
</dbReference>
<dbReference type="SUPFAM" id="SSF56935">
    <property type="entry name" value="Porins"/>
    <property type="match status" value="1"/>
</dbReference>
<feature type="signal peptide" evidence="11">
    <location>
        <begin position="1"/>
        <end position="20"/>
    </location>
</feature>
<accession>A0A3M6QPH0</accession>
<dbReference type="GO" id="GO:0006811">
    <property type="term" value="P:monoatomic ion transport"/>
    <property type="evidence" value="ECO:0007669"/>
    <property type="project" value="UniProtKB-KW"/>
</dbReference>
<comment type="subunit">
    <text evidence="2">Homotrimer.</text>
</comment>
<dbReference type="OrthoDB" id="6975458at2"/>
<evidence type="ECO:0000313" key="14">
    <source>
        <dbReference type="Proteomes" id="UP000278006"/>
    </source>
</evidence>
<keyword evidence="10" id="KW-0998">Cell outer membrane</keyword>
<dbReference type="GO" id="GO:0046930">
    <property type="term" value="C:pore complex"/>
    <property type="evidence" value="ECO:0007669"/>
    <property type="project" value="UniProtKB-KW"/>
</dbReference>
<feature type="domain" description="Porin" evidence="12">
    <location>
        <begin position="8"/>
        <end position="320"/>
    </location>
</feature>
<evidence type="ECO:0000259" key="12">
    <source>
        <dbReference type="Pfam" id="PF13609"/>
    </source>
</evidence>
<dbReference type="Gene3D" id="2.40.160.10">
    <property type="entry name" value="Porin"/>
    <property type="match status" value="1"/>
</dbReference>
<dbReference type="GO" id="GO:0015288">
    <property type="term" value="F:porin activity"/>
    <property type="evidence" value="ECO:0007669"/>
    <property type="project" value="UniProtKB-KW"/>
</dbReference>
<comment type="caution">
    <text evidence="13">The sequence shown here is derived from an EMBL/GenBank/DDBJ whole genome shotgun (WGS) entry which is preliminary data.</text>
</comment>
<evidence type="ECO:0000256" key="5">
    <source>
        <dbReference type="ARBA" id="ARBA00022692"/>
    </source>
</evidence>
<evidence type="ECO:0000313" key="13">
    <source>
        <dbReference type="EMBL" id="RMX04938.1"/>
    </source>
</evidence>
<name>A0A3M6QPH0_9BURK</name>
<evidence type="ECO:0000256" key="7">
    <source>
        <dbReference type="ARBA" id="ARBA00023065"/>
    </source>
</evidence>
<reference evidence="13 14" key="1">
    <citation type="submission" date="2018-10" db="EMBL/GenBank/DDBJ databases">
        <title>Draft genome of Cortibacter populi DSM10536.</title>
        <authorList>
            <person name="Bernier A.-M."/>
            <person name="Bernard K."/>
        </authorList>
    </citation>
    <scope>NUCLEOTIDE SEQUENCE [LARGE SCALE GENOMIC DNA]</scope>
    <source>
        <strain evidence="13 14">DSM 105136</strain>
    </source>
</reference>
<evidence type="ECO:0000256" key="10">
    <source>
        <dbReference type="ARBA" id="ARBA00023237"/>
    </source>
</evidence>
<dbReference type="RefSeq" id="WP_122230333.1">
    <property type="nucleotide sequence ID" value="NZ_RDQO01000004.1"/>
</dbReference>
<evidence type="ECO:0000256" key="8">
    <source>
        <dbReference type="ARBA" id="ARBA00023114"/>
    </source>
</evidence>
<evidence type="ECO:0000256" key="1">
    <source>
        <dbReference type="ARBA" id="ARBA00004571"/>
    </source>
</evidence>
<proteinExistence type="predicted"/>
<keyword evidence="4" id="KW-1134">Transmembrane beta strand</keyword>
<dbReference type="InterPro" id="IPR002299">
    <property type="entry name" value="Porin_Neis"/>
</dbReference>
<dbReference type="GO" id="GO:0009279">
    <property type="term" value="C:cell outer membrane"/>
    <property type="evidence" value="ECO:0007669"/>
    <property type="project" value="UniProtKB-SubCell"/>
</dbReference>
<keyword evidence="8" id="KW-0626">Porin</keyword>
<dbReference type="InterPro" id="IPR033900">
    <property type="entry name" value="Gram_neg_porin_domain"/>
</dbReference>
<protein>
    <submittedName>
        <fullName evidence="13">Porin</fullName>
    </submittedName>
</protein>
<dbReference type="InterPro" id="IPR023614">
    <property type="entry name" value="Porin_dom_sf"/>
</dbReference>
<evidence type="ECO:0000256" key="9">
    <source>
        <dbReference type="ARBA" id="ARBA00023136"/>
    </source>
</evidence>
<sequence>MKPFAIPLAALLTCSSCAFAQSSVQLYGLIDVGLGGTKFTPLSGPSTSEGLMFLRNPDLASRWGIKGSEDLGGGTKVNFQYEAGLTPTTGEAATPYFSRASWVGLSGTFGEVRLGRMFTVVDDTTFWFDINGTTSFSAYYKAGLISWFNYDSPIGGAGQFQYITPEVGGFQARVGVALKDDISDSSGQSTLWHGMGEARTLIQAAAMYRHEALMLGATVEGKGGDDNRVAYALAARYDFGPAEVSASYNRMAHSTLGKGYTAGVAVPLGNFRVGAQAGYNTDADVLALVDGTSKSYELFGTYALSKQTALFVNFNHTKYSESGKEQGYSFGIRHAF</sequence>
<dbReference type="PRINTS" id="PR00184">
    <property type="entry name" value="NEISSPPORIN"/>
</dbReference>
<evidence type="ECO:0000256" key="3">
    <source>
        <dbReference type="ARBA" id="ARBA00022448"/>
    </source>
</evidence>
<keyword evidence="9" id="KW-0472">Membrane</keyword>
<organism evidence="13 14">
    <name type="scientific">Corticibacter populi</name>
    <dbReference type="NCBI Taxonomy" id="1550736"/>
    <lineage>
        <taxon>Bacteria</taxon>
        <taxon>Pseudomonadati</taxon>
        <taxon>Pseudomonadota</taxon>
        <taxon>Betaproteobacteria</taxon>
        <taxon>Burkholderiales</taxon>
        <taxon>Comamonadaceae</taxon>
        <taxon>Corticibacter</taxon>
    </lineage>
</organism>
<evidence type="ECO:0000256" key="2">
    <source>
        <dbReference type="ARBA" id="ARBA00011233"/>
    </source>
</evidence>
<dbReference type="InterPro" id="IPR050298">
    <property type="entry name" value="Gram-neg_bact_OMP"/>
</dbReference>
<dbReference type="Pfam" id="PF13609">
    <property type="entry name" value="Porin_4"/>
    <property type="match status" value="1"/>
</dbReference>
<comment type="subcellular location">
    <subcellularLocation>
        <location evidence="1">Cell outer membrane</location>
        <topology evidence="1">Multi-pass membrane protein</topology>
    </subcellularLocation>
</comment>
<dbReference type="PANTHER" id="PTHR34501:SF9">
    <property type="entry name" value="MAJOR OUTER MEMBRANE PROTEIN P.IA"/>
    <property type="match status" value="1"/>
</dbReference>
<dbReference type="Proteomes" id="UP000278006">
    <property type="component" value="Unassembled WGS sequence"/>
</dbReference>
<gene>
    <name evidence="13" type="ORF">D8I35_13850</name>
</gene>
<keyword evidence="14" id="KW-1185">Reference proteome</keyword>
<dbReference type="PANTHER" id="PTHR34501">
    <property type="entry name" value="PROTEIN YDDL-RELATED"/>
    <property type="match status" value="1"/>
</dbReference>